<accession>A0A0E9USG7</accession>
<reference evidence="1" key="2">
    <citation type="journal article" date="2015" name="Fish Shellfish Immunol.">
        <title>Early steps in the European eel (Anguilla anguilla)-Vibrio vulnificus interaction in the gills: Role of the RtxA13 toxin.</title>
        <authorList>
            <person name="Callol A."/>
            <person name="Pajuelo D."/>
            <person name="Ebbesson L."/>
            <person name="Teles M."/>
            <person name="MacKenzie S."/>
            <person name="Amaro C."/>
        </authorList>
    </citation>
    <scope>NUCLEOTIDE SEQUENCE</scope>
</reference>
<dbReference type="EMBL" id="GBXM01040679">
    <property type="protein sequence ID" value="JAH67898.1"/>
    <property type="molecule type" value="Transcribed_RNA"/>
</dbReference>
<organism evidence="1">
    <name type="scientific">Anguilla anguilla</name>
    <name type="common">European freshwater eel</name>
    <name type="synonym">Muraena anguilla</name>
    <dbReference type="NCBI Taxonomy" id="7936"/>
    <lineage>
        <taxon>Eukaryota</taxon>
        <taxon>Metazoa</taxon>
        <taxon>Chordata</taxon>
        <taxon>Craniata</taxon>
        <taxon>Vertebrata</taxon>
        <taxon>Euteleostomi</taxon>
        <taxon>Actinopterygii</taxon>
        <taxon>Neopterygii</taxon>
        <taxon>Teleostei</taxon>
        <taxon>Anguilliformes</taxon>
        <taxon>Anguillidae</taxon>
        <taxon>Anguilla</taxon>
    </lineage>
</organism>
<name>A0A0E9USG7_ANGAN</name>
<sequence length="15" mass="1796">MLFSKTLNLQVFKKV</sequence>
<reference evidence="1" key="1">
    <citation type="submission" date="2014-11" db="EMBL/GenBank/DDBJ databases">
        <authorList>
            <person name="Amaro Gonzalez C."/>
        </authorList>
    </citation>
    <scope>NUCLEOTIDE SEQUENCE</scope>
</reference>
<evidence type="ECO:0000313" key="1">
    <source>
        <dbReference type="EMBL" id="JAH67898.1"/>
    </source>
</evidence>
<proteinExistence type="predicted"/>
<protein>
    <submittedName>
        <fullName evidence="1">Uncharacterized protein</fullName>
    </submittedName>
</protein>